<protein>
    <submittedName>
        <fullName evidence="1">Uncharacterized protein</fullName>
    </submittedName>
</protein>
<organism evidence="1 2">
    <name type="scientific">Volvox africanus</name>
    <dbReference type="NCBI Taxonomy" id="51714"/>
    <lineage>
        <taxon>Eukaryota</taxon>
        <taxon>Viridiplantae</taxon>
        <taxon>Chlorophyta</taxon>
        <taxon>core chlorophytes</taxon>
        <taxon>Chlorophyceae</taxon>
        <taxon>CS clade</taxon>
        <taxon>Chlamydomonadales</taxon>
        <taxon>Volvocaceae</taxon>
        <taxon>Volvox</taxon>
    </lineage>
</organism>
<dbReference type="AlphaFoldDB" id="A0A8J4B6B4"/>
<dbReference type="Proteomes" id="UP000747399">
    <property type="component" value="Unassembled WGS sequence"/>
</dbReference>
<gene>
    <name evidence="1" type="ORF">Vafri_10539</name>
</gene>
<proteinExistence type="predicted"/>
<evidence type="ECO:0000313" key="2">
    <source>
        <dbReference type="Proteomes" id="UP000747399"/>
    </source>
</evidence>
<dbReference type="EMBL" id="BNCO01000019">
    <property type="protein sequence ID" value="GIL54849.1"/>
    <property type="molecule type" value="Genomic_DNA"/>
</dbReference>
<accession>A0A8J4B6B4</accession>
<name>A0A8J4B6B4_9CHLO</name>
<keyword evidence="2" id="KW-1185">Reference proteome</keyword>
<reference evidence="1" key="1">
    <citation type="journal article" date="2021" name="Proc. Natl. Acad. Sci. U.S.A.">
        <title>Three genomes in the algal genus Volvox reveal the fate of a haploid sex-determining region after a transition to homothallism.</title>
        <authorList>
            <person name="Yamamoto K."/>
            <person name="Hamaji T."/>
            <person name="Kawai-Toyooka H."/>
            <person name="Matsuzaki R."/>
            <person name="Takahashi F."/>
            <person name="Nishimura Y."/>
            <person name="Kawachi M."/>
            <person name="Noguchi H."/>
            <person name="Minakuchi Y."/>
            <person name="Umen J.G."/>
            <person name="Toyoda A."/>
            <person name="Nozaki H."/>
        </authorList>
    </citation>
    <scope>NUCLEOTIDE SEQUENCE</scope>
    <source>
        <strain evidence="1">NIES-3780</strain>
    </source>
</reference>
<sequence>MRSGDGGGDFGGGDLLGGGNFDVDDFGTGDLGCNNFGGDDLGVGRGIGGGLRTDDGGVLAPACKGDEEILLVDGGGDILSGAAPAPLTWWRTARSLQFGRS</sequence>
<evidence type="ECO:0000313" key="1">
    <source>
        <dbReference type="EMBL" id="GIL54849.1"/>
    </source>
</evidence>
<comment type="caution">
    <text evidence="1">The sequence shown here is derived from an EMBL/GenBank/DDBJ whole genome shotgun (WGS) entry which is preliminary data.</text>
</comment>